<keyword evidence="1" id="KW-0479">Metal-binding</keyword>
<dbReference type="EC" id="4.2.1.6" evidence="5"/>
<accession>A0ABT9EJH3</accession>
<dbReference type="SUPFAM" id="SSF54826">
    <property type="entry name" value="Enolase N-terminal domain-like"/>
    <property type="match status" value="1"/>
</dbReference>
<dbReference type="InterPro" id="IPR023592">
    <property type="entry name" value="Galactonate_deHydtase"/>
</dbReference>
<dbReference type="InterPro" id="IPR013342">
    <property type="entry name" value="Mandelate_racemase_C"/>
</dbReference>
<feature type="domain" description="Mandelate racemase/muconate lactonizing enzyme C-terminal" evidence="4">
    <location>
        <begin position="130"/>
        <end position="232"/>
    </location>
</feature>
<dbReference type="Pfam" id="PF13378">
    <property type="entry name" value="MR_MLE_C"/>
    <property type="match status" value="1"/>
</dbReference>
<comment type="caution">
    <text evidence="5">The sequence shown here is derived from an EMBL/GenBank/DDBJ whole genome shotgun (WGS) entry which is preliminary data.</text>
</comment>
<proteinExistence type="predicted"/>
<protein>
    <submittedName>
        <fullName evidence="5">Galactonate dehydratase</fullName>
        <ecNumber evidence="5">4.2.1.6</ecNumber>
    </submittedName>
</protein>
<dbReference type="InterPro" id="IPR036849">
    <property type="entry name" value="Enolase-like_C_sf"/>
</dbReference>
<organism evidence="5 6">
    <name type="scientific">Sphingomonas aurea</name>
    <dbReference type="NCBI Taxonomy" id="3063994"/>
    <lineage>
        <taxon>Bacteria</taxon>
        <taxon>Pseudomonadati</taxon>
        <taxon>Pseudomonadota</taxon>
        <taxon>Alphaproteobacteria</taxon>
        <taxon>Sphingomonadales</taxon>
        <taxon>Sphingomonadaceae</taxon>
        <taxon>Sphingomonas</taxon>
    </lineage>
</organism>
<dbReference type="SFLD" id="SFLDS00001">
    <property type="entry name" value="Enolase"/>
    <property type="match status" value="1"/>
</dbReference>
<dbReference type="InterPro" id="IPR013341">
    <property type="entry name" value="Mandelate_racemase_N_dom"/>
</dbReference>
<dbReference type="Pfam" id="PF02746">
    <property type="entry name" value="MR_MLE_N"/>
    <property type="match status" value="1"/>
</dbReference>
<evidence type="ECO:0000313" key="6">
    <source>
        <dbReference type="Proteomes" id="UP001230685"/>
    </source>
</evidence>
<keyword evidence="6" id="KW-1185">Reference proteome</keyword>
<evidence type="ECO:0000256" key="1">
    <source>
        <dbReference type="ARBA" id="ARBA00022723"/>
    </source>
</evidence>
<evidence type="ECO:0000256" key="2">
    <source>
        <dbReference type="ARBA" id="ARBA00022842"/>
    </source>
</evidence>
<dbReference type="PROSITE" id="PS00908">
    <property type="entry name" value="MR_MLE_1"/>
    <property type="match status" value="1"/>
</dbReference>
<gene>
    <name evidence="5" type="primary">dgoD</name>
    <name evidence="5" type="ORF">Q5H91_07185</name>
</gene>
<dbReference type="SFLD" id="SFLDG00179">
    <property type="entry name" value="mandelate_racemase"/>
    <property type="match status" value="1"/>
</dbReference>
<name>A0ABT9EJH3_9SPHN</name>
<dbReference type="InterPro" id="IPR034593">
    <property type="entry name" value="DgoD-like"/>
</dbReference>
<dbReference type="GO" id="GO:0008869">
    <property type="term" value="F:galactonate dehydratase activity"/>
    <property type="evidence" value="ECO:0007669"/>
    <property type="project" value="UniProtKB-EC"/>
</dbReference>
<dbReference type="Gene3D" id="3.20.20.120">
    <property type="entry name" value="Enolase-like C-terminal domain"/>
    <property type="match status" value="1"/>
</dbReference>
<evidence type="ECO:0000259" key="4">
    <source>
        <dbReference type="SMART" id="SM00922"/>
    </source>
</evidence>
<dbReference type="RefSeq" id="WP_305172646.1">
    <property type="nucleotide sequence ID" value="NZ_JAUUDS010000002.1"/>
</dbReference>
<evidence type="ECO:0000313" key="5">
    <source>
        <dbReference type="EMBL" id="MDP1026990.1"/>
    </source>
</evidence>
<dbReference type="SFLD" id="SFLDF00003">
    <property type="entry name" value="D-galactonate_dehydratase"/>
    <property type="match status" value="1"/>
</dbReference>
<dbReference type="InterPro" id="IPR029065">
    <property type="entry name" value="Enolase_C-like"/>
</dbReference>
<dbReference type="EMBL" id="JAUUDS010000002">
    <property type="protein sequence ID" value="MDP1026990.1"/>
    <property type="molecule type" value="Genomic_DNA"/>
</dbReference>
<dbReference type="Gene3D" id="3.30.390.10">
    <property type="entry name" value="Enolase-like, N-terminal domain"/>
    <property type="match status" value="1"/>
</dbReference>
<dbReference type="PANTHER" id="PTHR48080:SF2">
    <property type="entry name" value="D-GALACTONATE DEHYDRATASE"/>
    <property type="match status" value="1"/>
</dbReference>
<dbReference type="InterPro" id="IPR029017">
    <property type="entry name" value="Enolase-like_N"/>
</dbReference>
<dbReference type="Proteomes" id="UP001230685">
    <property type="component" value="Unassembled WGS sequence"/>
</dbReference>
<dbReference type="SMART" id="SM00922">
    <property type="entry name" value="MR_MLE"/>
    <property type="match status" value="1"/>
</dbReference>
<sequence length="385" mass="42003">MSQSVDRIGRIECFPVLPRWLFVRVETDQGAIGWGEATLEGHGEAVIGAFEAVRDRLIGHDPDRIEDAWQLLHRLGFYRGGPVLLSAIAGVDQALWDIKARKLGVPVHQLLGGRVRDRLPVYAWIGGDRPADVAAAAAARQAQGFAAVKMNGTEDLDWLDSSARVDALVERLGQVRATGIDVGVDFHGRVHRPMARTILRAIEPLTPLFAEEIVLSDNVDVAAQLAGFTAVPLAWGERLYSRWDYRAFFERGAVDIVQPDLSHAGGISECRRIAAMAETYDVAFAPHCPIGPLALAACLHVGAATPNFAIQEVSMGIHYNAPSQDLTTLVRNPEMFAIEGGTMAVPSLPGLGVEIDEAAVRDMAKTPHRWRNPAWRGPNGDLREW</sequence>
<dbReference type="PANTHER" id="PTHR48080">
    <property type="entry name" value="D-GALACTONATE DEHYDRATASE-RELATED"/>
    <property type="match status" value="1"/>
</dbReference>
<dbReference type="NCBIfam" id="NF010624">
    <property type="entry name" value="PRK14017.1"/>
    <property type="match status" value="1"/>
</dbReference>
<reference evidence="5 6" key="1">
    <citation type="submission" date="2023-07" db="EMBL/GenBank/DDBJ databases">
        <authorList>
            <person name="Kim M.K."/>
        </authorList>
    </citation>
    <scope>NUCLEOTIDE SEQUENCE [LARGE SCALE GENOMIC DNA]</scope>
    <source>
        <strain evidence="5 6">KR1UV-12</strain>
    </source>
</reference>
<keyword evidence="3 5" id="KW-0456">Lyase</keyword>
<keyword evidence="2" id="KW-0460">Magnesium</keyword>
<evidence type="ECO:0000256" key="3">
    <source>
        <dbReference type="ARBA" id="ARBA00023239"/>
    </source>
</evidence>
<dbReference type="SUPFAM" id="SSF51604">
    <property type="entry name" value="Enolase C-terminal domain-like"/>
    <property type="match status" value="1"/>
</dbReference>
<dbReference type="InterPro" id="IPR018110">
    <property type="entry name" value="Mandel_Rmase/mucon_lact_enz_CS"/>
</dbReference>